<keyword evidence="2" id="KW-0472">Membrane</keyword>
<dbReference type="Proteomes" id="UP000609323">
    <property type="component" value="Unassembled WGS sequence"/>
</dbReference>
<evidence type="ECO:0000313" key="3">
    <source>
        <dbReference type="EMBL" id="GGA26985.1"/>
    </source>
</evidence>
<dbReference type="EMBL" id="BMHF01000002">
    <property type="protein sequence ID" value="GGA26985.1"/>
    <property type="molecule type" value="Genomic_DNA"/>
</dbReference>
<accession>A0ABQ1FQT3</accession>
<feature type="transmembrane region" description="Helical" evidence="2">
    <location>
        <begin position="280"/>
        <end position="306"/>
    </location>
</feature>
<name>A0ABQ1FQT3_9BACL</name>
<feature type="compositionally biased region" description="Low complexity" evidence="1">
    <location>
        <begin position="31"/>
        <end position="52"/>
    </location>
</feature>
<feature type="transmembrane region" description="Helical" evidence="2">
    <location>
        <begin position="176"/>
        <end position="199"/>
    </location>
</feature>
<keyword evidence="2" id="KW-1133">Transmembrane helix</keyword>
<feature type="region of interest" description="Disordered" evidence="1">
    <location>
        <begin position="1"/>
        <end position="102"/>
    </location>
</feature>
<comment type="caution">
    <text evidence="3">The sequence shown here is derived from an EMBL/GenBank/DDBJ whole genome shotgun (WGS) entry which is preliminary data.</text>
</comment>
<evidence type="ECO:0000256" key="1">
    <source>
        <dbReference type="SAM" id="MobiDB-lite"/>
    </source>
</evidence>
<dbReference type="RefSeq" id="WP_094095454.1">
    <property type="nucleotide sequence ID" value="NZ_BMHF01000002.1"/>
</dbReference>
<evidence type="ECO:0000256" key="2">
    <source>
        <dbReference type="SAM" id="Phobius"/>
    </source>
</evidence>
<feature type="compositionally biased region" description="Basic and acidic residues" evidence="1">
    <location>
        <begin position="19"/>
        <end position="30"/>
    </location>
</feature>
<feature type="transmembrane region" description="Helical" evidence="2">
    <location>
        <begin position="211"/>
        <end position="229"/>
    </location>
</feature>
<protein>
    <submittedName>
        <fullName evidence="3">Uncharacterized protein</fullName>
    </submittedName>
</protein>
<gene>
    <name evidence="3" type="ORF">GCM10010917_09770</name>
</gene>
<proteinExistence type="predicted"/>
<organism evidence="3 4">
    <name type="scientific">Paenibacillus physcomitrellae</name>
    <dbReference type="NCBI Taxonomy" id="1619311"/>
    <lineage>
        <taxon>Bacteria</taxon>
        <taxon>Bacillati</taxon>
        <taxon>Bacillota</taxon>
        <taxon>Bacilli</taxon>
        <taxon>Bacillales</taxon>
        <taxon>Paenibacillaceae</taxon>
        <taxon>Paenibacillus</taxon>
    </lineage>
</organism>
<reference evidence="4" key="1">
    <citation type="journal article" date="2019" name="Int. J. Syst. Evol. Microbiol.">
        <title>The Global Catalogue of Microorganisms (GCM) 10K type strain sequencing project: providing services to taxonomists for standard genome sequencing and annotation.</title>
        <authorList>
            <consortium name="The Broad Institute Genomics Platform"/>
            <consortium name="The Broad Institute Genome Sequencing Center for Infectious Disease"/>
            <person name="Wu L."/>
            <person name="Ma J."/>
        </authorList>
    </citation>
    <scope>NUCLEOTIDE SEQUENCE [LARGE SCALE GENOMIC DNA]</scope>
    <source>
        <strain evidence="4">CGMCC 1.15044</strain>
    </source>
</reference>
<feature type="transmembrane region" description="Helical" evidence="2">
    <location>
        <begin position="144"/>
        <end position="164"/>
    </location>
</feature>
<keyword evidence="2" id="KW-0812">Transmembrane</keyword>
<evidence type="ECO:0000313" key="4">
    <source>
        <dbReference type="Proteomes" id="UP000609323"/>
    </source>
</evidence>
<feature type="compositionally biased region" description="Polar residues" evidence="1">
    <location>
        <begin position="9"/>
        <end position="18"/>
    </location>
</feature>
<feature type="transmembrane region" description="Helical" evidence="2">
    <location>
        <begin position="235"/>
        <end position="260"/>
    </location>
</feature>
<keyword evidence="4" id="KW-1185">Reference proteome</keyword>
<sequence length="313" mass="33976">MENPDQRFRNSSNISLNNKQEEDSILHKTSQESTQAASSSAELTAELTHAAAPYSPEDRDHYVFPRVPQRSLQSGAAEPDSPSASGQMAGQPGHNLGHETAGRGLAGNERIQLAAKASQRYLNYFLNMLGQPYQTVRGISSVHLVHGLVTMFIISLLSALYFVIRLEPLHISFGTTFIKPLFLMALTLAVSAGLTGGLLKLNGTESRAAFTVSRFGALLVPVAACLLLADLSALITLYGLSYLFFMAAILFMILAVNVVLLSHPVSRLAIGRLDGMYSLFIVNAITFYLIYTMLYSTVLSAVQALFGGFMSMF</sequence>